<dbReference type="Proteomes" id="UP000228380">
    <property type="component" value="Chromosome 8"/>
</dbReference>
<evidence type="ECO:0000259" key="7">
    <source>
        <dbReference type="Pfam" id="PF00931"/>
    </source>
</evidence>
<dbReference type="AlphaFoldDB" id="A0A8B9AMY7"/>
<dbReference type="SMART" id="SM00369">
    <property type="entry name" value="LRR_TYP"/>
    <property type="match status" value="4"/>
</dbReference>
<dbReference type="PANTHER" id="PTHR36766">
    <property type="entry name" value="PLANT BROAD-SPECTRUM MILDEW RESISTANCE PROTEIN RPW8"/>
    <property type="match status" value="1"/>
</dbReference>
<proteinExistence type="inferred from homology"/>
<protein>
    <submittedName>
        <fullName evidence="12 13">Disease resistance protein RGA1</fullName>
    </submittedName>
</protein>
<reference evidence="11" key="1">
    <citation type="journal article" date="2019" name="Nat. Commun.">
        <title>Genome-wide association mapping of date palm fruit traits.</title>
        <authorList>
            <person name="Hazzouri K.M."/>
            <person name="Gros-Balthazard M."/>
            <person name="Flowers J.M."/>
            <person name="Copetti D."/>
            <person name="Lemansour A."/>
            <person name="Lebrun M."/>
            <person name="Masmoudi K."/>
            <person name="Ferrand S."/>
            <person name="Dhar M.I."/>
            <person name="Fresquez Z.A."/>
            <person name="Rosas U."/>
            <person name="Zhang J."/>
            <person name="Talag J."/>
            <person name="Lee S."/>
            <person name="Kudrna D."/>
            <person name="Powell R.F."/>
            <person name="Leitch I.J."/>
            <person name="Krueger R.R."/>
            <person name="Wing R.A."/>
            <person name="Amiri K.M.A."/>
            <person name="Purugganan M.D."/>
        </authorList>
    </citation>
    <scope>NUCLEOTIDE SEQUENCE [LARGE SCALE GENOMIC DNA]</scope>
    <source>
        <strain evidence="11">cv. Khalas</strain>
    </source>
</reference>
<organism evidence="11 13">
    <name type="scientific">Phoenix dactylifera</name>
    <name type="common">Date palm</name>
    <dbReference type="NCBI Taxonomy" id="42345"/>
    <lineage>
        <taxon>Eukaryota</taxon>
        <taxon>Viridiplantae</taxon>
        <taxon>Streptophyta</taxon>
        <taxon>Embryophyta</taxon>
        <taxon>Tracheophyta</taxon>
        <taxon>Spermatophyta</taxon>
        <taxon>Magnoliopsida</taxon>
        <taxon>Liliopsida</taxon>
        <taxon>Arecaceae</taxon>
        <taxon>Coryphoideae</taxon>
        <taxon>Phoeniceae</taxon>
        <taxon>Phoenix</taxon>
    </lineage>
</organism>
<dbReference type="GeneID" id="103700104"/>
<feature type="domain" description="Disease resistance protein winged helix" evidence="9">
    <location>
        <begin position="422"/>
        <end position="494"/>
    </location>
</feature>
<dbReference type="InterPro" id="IPR042197">
    <property type="entry name" value="Apaf_helical"/>
</dbReference>
<dbReference type="SUPFAM" id="SSF52540">
    <property type="entry name" value="P-loop containing nucleoside triphosphate hydrolases"/>
    <property type="match status" value="1"/>
</dbReference>
<dbReference type="InterPro" id="IPR002182">
    <property type="entry name" value="NB-ARC"/>
</dbReference>
<dbReference type="SUPFAM" id="SSF52058">
    <property type="entry name" value="L domain-like"/>
    <property type="match status" value="1"/>
</dbReference>
<sequence length="1079" mass="122231">MAEAAAMAVASPVLEVVIEKLGSRFWEELGLAQSVNSDIERLQSVLSTIGDVLDDAERRSIRDKALNGWLRKLKDAAFDADDVVDEFRYEALPRRMERRTQLIGKVSDFFSPDNQIAFRYKMAHKIKKINKRLGEIAEERSKFHLAEGSTSRRTLDRETFSYVIESDVYGRGEDKEKIVNFLVGADDRSDVSVLPIVGLGGVGKTTLAQLAYNAQGIKEHFDLTSWVCVSDDFSIKAIIKNIIGCEASNLEAAQRELQTKLGGRRFLLVLDDVWNEVEAEWERLKTLLRCGRQGSKIITTTRSHVVARIMGTVAPHNLQGLTSADCWTLFKQRAFGPGREEETPRLVEIGKEIVEKCGGLPLAAKALGSLMSSRRGEKEWLQVRDSELWRLPVNENSILPALQLSYDHLPSDLKQCFAYCSIFPKDYRIEREKLIRLWIAEGFIQTSDGDMLEEEVGNRYFNSLLWRSFFQDAIKDFSNNIIICKMHDLVHDLACSIAGDESSITKVGMKTRIPHGCRYSSFLCEYNMSSTTLKADFEANKLRSLISLNRMRFDIHQEFTIYAMSSLTHLRALDLSRAGIKELPCTISKLKHLKLLDLSGTSIEALPGSITGLHNLRTLNLDYCDALKSLPEGMSNMSSLRNLDIHGCSRLICMPRWLGRLTNLQTMHMFIAGKERGRTISELEHLNLISGYLKITNLDNVQDPLEATKADLASKTNLQSLGLMWNNHSYMESAASPMSEVEEVFESLQPHSNLKKLVIYRYPGMKFPTWMASSPIHNLVRIKLKDLQRCEYLPALGHLPLLQELKMLCMNAVRRIGVEFYGDGGIFPLLRSLSMSELRDLEEWSAEATAGGKSVMAFPCLEKFTVFGCPKLRVAPRVPPSVVDVTIEGDRLLLAVTTGGLYRLRRLRIHNCEALSSPFRWEWMQDLTALTSLYIRDDKMMCLPEGILQLRMPSLQDFTTNCRNLKSISGEERDKQQQPPTFFMTIQQLCLYFPENLTVVPEWLGSLTALQNLSIFGCPQLLARRCERERGEDWPKIAHISRIHISPAKAREEDRGENSQRSITSLIRKLRLTSCTGHG</sequence>
<dbReference type="RefSeq" id="XP_038985367.1">
    <property type="nucleotide sequence ID" value="XM_039129439.1"/>
</dbReference>
<feature type="domain" description="NB-ARC" evidence="7">
    <location>
        <begin position="174"/>
        <end position="335"/>
    </location>
</feature>
<dbReference type="Pfam" id="PF25019">
    <property type="entry name" value="LRR_R13L1-DRL21"/>
    <property type="match status" value="1"/>
</dbReference>
<dbReference type="GO" id="GO:0009626">
    <property type="term" value="P:plant-type hypersensitive response"/>
    <property type="evidence" value="ECO:0007669"/>
    <property type="project" value="UniProtKB-ARBA"/>
</dbReference>
<dbReference type="InterPro" id="IPR027417">
    <property type="entry name" value="P-loop_NTPase"/>
</dbReference>
<dbReference type="GO" id="GO:0005524">
    <property type="term" value="F:ATP binding"/>
    <property type="evidence" value="ECO:0007669"/>
    <property type="project" value="UniProtKB-KW"/>
</dbReference>
<dbReference type="InterPro" id="IPR038005">
    <property type="entry name" value="RX-like_CC"/>
</dbReference>
<keyword evidence="3" id="KW-0677">Repeat</keyword>
<evidence type="ECO:0000313" key="13">
    <source>
        <dbReference type="RefSeq" id="XP_038985368.1"/>
    </source>
</evidence>
<dbReference type="Pfam" id="PF00931">
    <property type="entry name" value="NB-ARC"/>
    <property type="match status" value="1"/>
</dbReference>
<dbReference type="PANTHER" id="PTHR36766:SF48">
    <property type="entry name" value="DISEASE RESISTANCE PROTEIN RGA3"/>
    <property type="match status" value="1"/>
</dbReference>
<evidence type="ECO:0000259" key="10">
    <source>
        <dbReference type="Pfam" id="PF25019"/>
    </source>
</evidence>
<keyword evidence="2" id="KW-0433">Leucine-rich repeat</keyword>
<accession>A0A8B9AMY7</accession>
<dbReference type="InterPro" id="IPR041118">
    <property type="entry name" value="Rx_N"/>
</dbReference>
<gene>
    <name evidence="12 13" type="primary">LOC103700104</name>
</gene>
<evidence type="ECO:0000313" key="12">
    <source>
        <dbReference type="RefSeq" id="XP_038985367.1"/>
    </source>
</evidence>
<dbReference type="OrthoDB" id="777601at2759"/>
<dbReference type="Gene3D" id="1.10.10.10">
    <property type="entry name" value="Winged helix-like DNA-binding domain superfamily/Winged helix DNA-binding domain"/>
    <property type="match status" value="1"/>
</dbReference>
<dbReference type="InterPro" id="IPR056789">
    <property type="entry name" value="LRR_R13L1-DRL21"/>
</dbReference>
<evidence type="ECO:0000256" key="6">
    <source>
        <dbReference type="ARBA" id="ARBA00022840"/>
    </source>
</evidence>
<dbReference type="Pfam" id="PF23559">
    <property type="entry name" value="WHD_DRP"/>
    <property type="match status" value="1"/>
</dbReference>
<dbReference type="FunFam" id="1.10.10.10:FF:000322">
    <property type="entry name" value="Probable disease resistance protein At1g63360"/>
    <property type="match status" value="1"/>
</dbReference>
<dbReference type="InterPro" id="IPR001611">
    <property type="entry name" value="Leu-rich_rpt"/>
</dbReference>
<dbReference type="InterPro" id="IPR058922">
    <property type="entry name" value="WHD_DRP"/>
</dbReference>
<dbReference type="Gene3D" id="1.20.5.4130">
    <property type="match status" value="1"/>
</dbReference>
<dbReference type="Gene3D" id="3.80.10.10">
    <property type="entry name" value="Ribonuclease Inhibitor"/>
    <property type="match status" value="3"/>
</dbReference>
<dbReference type="PRINTS" id="PR00364">
    <property type="entry name" value="DISEASERSIST"/>
</dbReference>
<evidence type="ECO:0000256" key="4">
    <source>
        <dbReference type="ARBA" id="ARBA00022741"/>
    </source>
</evidence>
<dbReference type="Pfam" id="PF18052">
    <property type="entry name" value="Rx_N"/>
    <property type="match status" value="1"/>
</dbReference>
<dbReference type="KEGG" id="pda:103700104"/>
<evidence type="ECO:0000256" key="1">
    <source>
        <dbReference type="ARBA" id="ARBA00008894"/>
    </source>
</evidence>
<dbReference type="RefSeq" id="XP_038985368.1">
    <property type="nucleotide sequence ID" value="XM_039129440.1"/>
</dbReference>
<dbReference type="InterPro" id="IPR036388">
    <property type="entry name" value="WH-like_DNA-bd_sf"/>
</dbReference>
<keyword evidence="5" id="KW-0611">Plant defense</keyword>
<evidence type="ECO:0000313" key="11">
    <source>
        <dbReference type="Proteomes" id="UP000228380"/>
    </source>
</evidence>
<evidence type="ECO:0000256" key="2">
    <source>
        <dbReference type="ARBA" id="ARBA00022614"/>
    </source>
</evidence>
<evidence type="ECO:0000256" key="3">
    <source>
        <dbReference type="ARBA" id="ARBA00022737"/>
    </source>
</evidence>
<dbReference type="Gene3D" id="1.10.8.430">
    <property type="entry name" value="Helical domain of apoptotic protease-activating factors"/>
    <property type="match status" value="1"/>
</dbReference>
<dbReference type="FunFam" id="3.40.50.300:FF:001091">
    <property type="entry name" value="Probable disease resistance protein At1g61300"/>
    <property type="match status" value="1"/>
</dbReference>
<name>A0A8B9AMY7_PHODC</name>
<evidence type="ECO:0000256" key="5">
    <source>
        <dbReference type="ARBA" id="ARBA00022821"/>
    </source>
</evidence>
<dbReference type="InterPro" id="IPR032675">
    <property type="entry name" value="LRR_dom_sf"/>
</dbReference>
<dbReference type="GO" id="GO:0002758">
    <property type="term" value="P:innate immune response-activating signaling pathway"/>
    <property type="evidence" value="ECO:0007669"/>
    <property type="project" value="UniProtKB-ARBA"/>
</dbReference>
<feature type="domain" description="Disease resistance N-terminal" evidence="8">
    <location>
        <begin position="13"/>
        <end position="100"/>
    </location>
</feature>
<evidence type="ECO:0000259" key="9">
    <source>
        <dbReference type="Pfam" id="PF23559"/>
    </source>
</evidence>
<dbReference type="Gene3D" id="3.40.50.300">
    <property type="entry name" value="P-loop containing nucleotide triphosphate hydrolases"/>
    <property type="match status" value="1"/>
</dbReference>
<dbReference type="GO" id="GO:0042742">
    <property type="term" value="P:defense response to bacterium"/>
    <property type="evidence" value="ECO:0007669"/>
    <property type="project" value="UniProtKB-ARBA"/>
</dbReference>
<dbReference type="Pfam" id="PF13855">
    <property type="entry name" value="LRR_8"/>
    <property type="match status" value="1"/>
</dbReference>
<evidence type="ECO:0000259" key="8">
    <source>
        <dbReference type="Pfam" id="PF18052"/>
    </source>
</evidence>
<comment type="similarity">
    <text evidence="1">Belongs to the disease resistance NB-LRR family.</text>
</comment>
<keyword evidence="6" id="KW-0067">ATP-binding</keyword>
<keyword evidence="4" id="KW-0547">Nucleotide-binding</keyword>
<keyword evidence="11" id="KW-1185">Reference proteome</keyword>
<reference evidence="12 13" key="2">
    <citation type="submission" date="2025-04" db="UniProtKB">
        <authorList>
            <consortium name="RefSeq"/>
        </authorList>
    </citation>
    <scope>IDENTIFICATION</scope>
    <source>
        <tissue evidence="12 13">Young leaves</tissue>
    </source>
</reference>
<feature type="domain" description="R13L1/DRL21-like LRR repeat region" evidence="10">
    <location>
        <begin position="680"/>
        <end position="809"/>
    </location>
</feature>
<dbReference type="InterPro" id="IPR003591">
    <property type="entry name" value="Leu-rich_rpt_typical-subtyp"/>
</dbReference>
<dbReference type="GO" id="GO:0043531">
    <property type="term" value="F:ADP binding"/>
    <property type="evidence" value="ECO:0007669"/>
    <property type="project" value="InterPro"/>
</dbReference>
<dbReference type="CDD" id="cd14798">
    <property type="entry name" value="RX-CC_like"/>
    <property type="match status" value="1"/>
</dbReference>